<name>A0AAD9KDL2_9ANNE</name>
<organism evidence="1 2">
    <name type="scientific">Paralvinella palmiformis</name>
    <dbReference type="NCBI Taxonomy" id="53620"/>
    <lineage>
        <taxon>Eukaryota</taxon>
        <taxon>Metazoa</taxon>
        <taxon>Spiralia</taxon>
        <taxon>Lophotrochozoa</taxon>
        <taxon>Annelida</taxon>
        <taxon>Polychaeta</taxon>
        <taxon>Sedentaria</taxon>
        <taxon>Canalipalpata</taxon>
        <taxon>Terebellida</taxon>
        <taxon>Terebelliformia</taxon>
        <taxon>Alvinellidae</taxon>
        <taxon>Paralvinella</taxon>
    </lineage>
</organism>
<comment type="caution">
    <text evidence="1">The sequence shown here is derived from an EMBL/GenBank/DDBJ whole genome shotgun (WGS) entry which is preliminary data.</text>
</comment>
<dbReference type="GO" id="GO:0005739">
    <property type="term" value="C:mitochondrion"/>
    <property type="evidence" value="ECO:0007669"/>
    <property type="project" value="TreeGrafter"/>
</dbReference>
<dbReference type="Pfam" id="PF10229">
    <property type="entry name" value="MMADHC"/>
    <property type="match status" value="1"/>
</dbReference>
<accession>A0AAD9KDL2</accession>
<evidence type="ECO:0000313" key="1">
    <source>
        <dbReference type="EMBL" id="KAK2168538.1"/>
    </source>
</evidence>
<gene>
    <name evidence="1" type="ORF">LSH36_16g09033</name>
</gene>
<dbReference type="PANTHER" id="PTHR13192:SF3">
    <property type="entry name" value="COBALAMIN TRAFFICKING PROTEIN CBLD"/>
    <property type="match status" value="1"/>
</dbReference>
<protein>
    <recommendedName>
        <fullName evidence="3">Methylmalonic aciduria and homocystinuria type D protein</fullName>
    </recommendedName>
</protein>
<dbReference type="PANTHER" id="PTHR13192">
    <property type="entry name" value="MY011 PROTEIN"/>
    <property type="match status" value="1"/>
</dbReference>
<dbReference type="AlphaFoldDB" id="A0AAD9KDL2"/>
<dbReference type="Proteomes" id="UP001208570">
    <property type="component" value="Unassembled WGS sequence"/>
</dbReference>
<evidence type="ECO:0008006" key="3">
    <source>
        <dbReference type="Google" id="ProtNLM"/>
    </source>
</evidence>
<sequence length="303" mass="34335">MAARIMSTEARRLACQSTRAVTYLPSFRSVVRHFRAFSSYDESQPKGEFTQMVLADAKRDLPDPQLGQMEPHNKQFPMPGMVGPIPQKQNGSFNPPSLKESDLLTNDLAADRHLSVLHQFATIIQEQEDEEEVVDSVIDSPLAVLECIVQDCPQLVRKDFQDLFPERDLSAGQLTVITLSQHTANDMSGWSQDVEKEREDLLANFIEGAEEICEVLTEAGYWADFIDPSCGRPYLGAYTNATLYETDERYRHFGFDIKDLGCCKVISHCMWGTHVYVGSLFTNAPYDHPILKKMNQHKKQQVN</sequence>
<evidence type="ECO:0000313" key="2">
    <source>
        <dbReference type="Proteomes" id="UP001208570"/>
    </source>
</evidence>
<keyword evidence="2" id="KW-1185">Reference proteome</keyword>
<reference evidence="1" key="1">
    <citation type="journal article" date="2023" name="Mol. Biol. Evol.">
        <title>Third-Generation Sequencing Reveals the Adaptive Role of the Epigenome in Three Deep-Sea Polychaetes.</title>
        <authorList>
            <person name="Perez M."/>
            <person name="Aroh O."/>
            <person name="Sun Y."/>
            <person name="Lan Y."/>
            <person name="Juniper S.K."/>
            <person name="Young C.R."/>
            <person name="Angers B."/>
            <person name="Qian P.Y."/>
        </authorList>
    </citation>
    <scope>NUCLEOTIDE SEQUENCE</scope>
    <source>
        <strain evidence="1">P08H-3</strain>
    </source>
</reference>
<dbReference type="GO" id="GO:0009235">
    <property type="term" value="P:cobalamin metabolic process"/>
    <property type="evidence" value="ECO:0007669"/>
    <property type="project" value="InterPro"/>
</dbReference>
<dbReference type="InterPro" id="IPR019362">
    <property type="entry name" value="MMADHC"/>
</dbReference>
<proteinExistence type="predicted"/>
<dbReference type="EMBL" id="JAODUP010000016">
    <property type="protein sequence ID" value="KAK2168538.1"/>
    <property type="molecule type" value="Genomic_DNA"/>
</dbReference>